<dbReference type="EMBL" id="CP127173">
    <property type="protein sequence ID" value="WIV56167.1"/>
    <property type="molecule type" value="Genomic_DNA"/>
</dbReference>
<evidence type="ECO:0000313" key="2">
    <source>
        <dbReference type="Proteomes" id="UP001227101"/>
    </source>
</evidence>
<reference evidence="1 2" key="1">
    <citation type="submission" date="2023-06" db="EMBL/GenBank/DDBJ databases">
        <authorList>
            <person name="Oyuntsetseg B."/>
            <person name="Kim S.B."/>
        </authorList>
    </citation>
    <scope>NUCLEOTIDE SEQUENCE [LARGE SCALE GENOMIC DNA]</scope>
    <source>
        <strain evidence="1 2">2-2</strain>
    </source>
</reference>
<name>A0ABY8XKJ2_9PSEU</name>
<organism evidence="1 2">
    <name type="scientific">Amycolatopsis nalaikhensis</name>
    <dbReference type="NCBI Taxonomy" id="715472"/>
    <lineage>
        <taxon>Bacteria</taxon>
        <taxon>Bacillati</taxon>
        <taxon>Actinomycetota</taxon>
        <taxon>Actinomycetes</taxon>
        <taxon>Pseudonocardiales</taxon>
        <taxon>Pseudonocardiaceae</taxon>
        <taxon>Amycolatopsis</taxon>
    </lineage>
</organism>
<sequence>MDELAGRGNLAAAVGDVDRIGVEQFDQAGQVAGFVGGAEGRQHAFALRFRNARRRLLRLGHPPACPRGELPGRGRRDVQHLRDPGELQIEDVVQDEGHPLRRGQLFHDEQHRGADGVVDEHGLGRVRPGEQRFGQPRPDVGLPAHASALEDVVGAARGHGDQPRAQVLDVVQVGARGAQPHVLGDILGVGHAPQQPVGHAEDRGPVLLPLGTEPVHLLGRTLVSHPARHLLRHANPPYLREGR</sequence>
<proteinExistence type="predicted"/>
<dbReference type="Proteomes" id="UP001227101">
    <property type="component" value="Chromosome"/>
</dbReference>
<keyword evidence="2" id="KW-1185">Reference proteome</keyword>
<accession>A0ABY8XKJ2</accession>
<protein>
    <submittedName>
        <fullName evidence="1">Uncharacterized protein</fullName>
    </submittedName>
</protein>
<gene>
    <name evidence="1" type="ORF">QP939_46465</name>
</gene>
<evidence type="ECO:0000313" key="1">
    <source>
        <dbReference type="EMBL" id="WIV56167.1"/>
    </source>
</evidence>